<evidence type="ECO:0000313" key="3">
    <source>
        <dbReference type="EMBL" id="GHH42115.1"/>
    </source>
</evidence>
<comment type="caution">
    <text evidence="3">The sequence shown here is derived from an EMBL/GenBank/DDBJ whole genome shotgun (WGS) entry which is preliminary data.</text>
</comment>
<reference evidence="4" key="1">
    <citation type="journal article" date="2019" name="Int. J. Syst. Evol. Microbiol.">
        <title>The Global Catalogue of Microorganisms (GCM) 10K type strain sequencing project: providing services to taxonomists for standard genome sequencing and annotation.</title>
        <authorList>
            <consortium name="The Broad Institute Genomics Platform"/>
            <consortium name="The Broad Institute Genome Sequencing Center for Infectious Disease"/>
            <person name="Wu L."/>
            <person name="Ma J."/>
        </authorList>
    </citation>
    <scope>NUCLEOTIDE SEQUENCE [LARGE SCALE GENOMIC DNA]</scope>
    <source>
        <strain evidence="4">CGMCC 4.7367</strain>
    </source>
</reference>
<feature type="transmembrane region" description="Helical" evidence="2">
    <location>
        <begin position="20"/>
        <end position="41"/>
    </location>
</feature>
<feature type="region of interest" description="Disordered" evidence="1">
    <location>
        <begin position="44"/>
        <end position="63"/>
    </location>
</feature>
<dbReference type="RefSeq" id="WP_191299259.1">
    <property type="nucleotide sequence ID" value="NZ_BNAR01000005.1"/>
</dbReference>
<keyword evidence="4" id="KW-1185">Reference proteome</keyword>
<sequence>MMALLGLLIAHTQFREAPTFLVMLAMAFSAGPVVLAGLLGVTRPRSRTATSPQDPSDHHADQR</sequence>
<gene>
    <name evidence="3" type="ORF">GCM10017774_37840</name>
</gene>
<name>A0ABQ3MFS6_9PSEU</name>
<evidence type="ECO:0000256" key="1">
    <source>
        <dbReference type="SAM" id="MobiDB-lite"/>
    </source>
</evidence>
<evidence type="ECO:0000313" key="4">
    <source>
        <dbReference type="Proteomes" id="UP000605568"/>
    </source>
</evidence>
<accession>A0ABQ3MFS6</accession>
<organism evidence="3 4">
    <name type="scientific">Lentzea cavernae</name>
    <dbReference type="NCBI Taxonomy" id="2020703"/>
    <lineage>
        <taxon>Bacteria</taxon>
        <taxon>Bacillati</taxon>
        <taxon>Actinomycetota</taxon>
        <taxon>Actinomycetes</taxon>
        <taxon>Pseudonocardiales</taxon>
        <taxon>Pseudonocardiaceae</taxon>
        <taxon>Lentzea</taxon>
    </lineage>
</organism>
<protein>
    <submittedName>
        <fullName evidence="3">Uncharacterized protein</fullName>
    </submittedName>
</protein>
<keyword evidence="2" id="KW-0472">Membrane</keyword>
<evidence type="ECO:0000256" key="2">
    <source>
        <dbReference type="SAM" id="Phobius"/>
    </source>
</evidence>
<proteinExistence type="predicted"/>
<dbReference type="EMBL" id="BNAR01000005">
    <property type="protein sequence ID" value="GHH42115.1"/>
    <property type="molecule type" value="Genomic_DNA"/>
</dbReference>
<dbReference type="Proteomes" id="UP000605568">
    <property type="component" value="Unassembled WGS sequence"/>
</dbReference>
<keyword evidence="2" id="KW-0812">Transmembrane</keyword>
<keyword evidence="2" id="KW-1133">Transmembrane helix</keyword>